<dbReference type="RefSeq" id="WP_230096715.1">
    <property type="nucleotide sequence ID" value="NZ_CAKKNS010000003.1"/>
</dbReference>
<sequence length="219" mass="24637">MADSVSKPIYLQTILELTYGQNREQVANNQIAEHLHVTPSSVSNMMAKLQESGEVDVEPYYGVTLTPKGQQLALRLTRIHRLMEVFFSEKLNLSSTHAYANAIHFDHHADEILLTALDDFLNHPTTCPHGLPIPDANYNWEIPPHRILNTLPDGTEFTIIGANEDVELLEYLELMGVTINSTWKFIGRMPFSGPLVIESLSSGQQIQISDHAAHYIYTN</sequence>
<reference evidence="13 14" key="1">
    <citation type="submission" date="2021-11" db="EMBL/GenBank/DDBJ databases">
        <authorList>
            <person name="Depoorter E."/>
        </authorList>
    </citation>
    <scope>NUCLEOTIDE SEQUENCE [LARGE SCALE GENOMIC DNA]</scope>
    <source>
        <strain evidence="13 14">LMG 24289</strain>
    </source>
</reference>
<evidence type="ECO:0000313" key="14">
    <source>
        <dbReference type="Proteomes" id="UP000789707"/>
    </source>
</evidence>
<proteinExistence type="inferred from homology"/>
<organism evidence="13 14">
    <name type="scientific">Periweissella fabaria</name>
    <dbReference type="NCBI Taxonomy" id="546157"/>
    <lineage>
        <taxon>Bacteria</taxon>
        <taxon>Bacillati</taxon>
        <taxon>Bacillota</taxon>
        <taxon>Bacilli</taxon>
        <taxon>Lactobacillales</taxon>
        <taxon>Lactobacillaceae</taxon>
        <taxon>Periweissella</taxon>
    </lineage>
</organism>
<evidence type="ECO:0000256" key="9">
    <source>
        <dbReference type="ARBA" id="ARBA00023163"/>
    </source>
</evidence>
<evidence type="ECO:0000259" key="12">
    <source>
        <dbReference type="PROSITE" id="PS50944"/>
    </source>
</evidence>
<dbReference type="InterPro" id="IPR036421">
    <property type="entry name" value="Fe_dep_repressor_sf"/>
</dbReference>
<protein>
    <recommendedName>
        <fullName evidence="11">Manganese transport regulator</fullName>
    </recommendedName>
</protein>
<feature type="domain" description="HTH dtxR-type" evidence="12">
    <location>
        <begin position="1"/>
        <end position="66"/>
    </location>
</feature>
<comment type="similarity">
    <text evidence="2">Belongs to the DtxR/MntR family.</text>
</comment>
<keyword evidence="14" id="KW-1185">Reference proteome</keyword>
<evidence type="ECO:0000256" key="10">
    <source>
        <dbReference type="ARBA" id="ARBA00023211"/>
    </source>
</evidence>
<evidence type="ECO:0000313" key="13">
    <source>
        <dbReference type="EMBL" id="CAH0416675.1"/>
    </source>
</evidence>
<evidence type="ECO:0000256" key="2">
    <source>
        <dbReference type="ARBA" id="ARBA00007871"/>
    </source>
</evidence>
<keyword evidence="7" id="KW-0238">DNA-binding</keyword>
<gene>
    <name evidence="13" type="primary">mntR</name>
    <name evidence="13" type="ORF">WFA24289_00986</name>
</gene>
<dbReference type="Proteomes" id="UP000789707">
    <property type="component" value="Unassembled WGS sequence"/>
</dbReference>
<dbReference type="Gene3D" id="1.10.10.10">
    <property type="entry name" value="Winged helix-like DNA-binding domain superfamily/Winged helix DNA-binding domain"/>
    <property type="match status" value="1"/>
</dbReference>
<accession>A0ABM8Z661</accession>
<comment type="subcellular location">
    <subcellularLocation>
        <location evidence="1">Cytoplasm</location>
    </subcellularLocation>
</comment>
<evidence type="ECO:0000256" key="8">
    <source>
        <dbReference type="ARBA" id="ARBA00023159"/>
    </source>
</evidence>
<dbReference type="InterPro" id="IPR001367">
    <property type="entry name" value="Fe_dep_repressor"/>
</dbReference>
<dbReference type="Pfam" id="PF01325">
    <property type="entry name" value="Fe_dep_repress"/>
    <property type="match status" value="1"/>
</dbReference>
<keyword evidence="5" id="KW-0678">Repressor</keyword>
<dbReference type="InterPro" id="IPR022689">
    <property type="entry name" value="Iron_dep_repressor"/>
</dbReference>
<evidence type="ECO:0000256" key="6">
    <source>
        <dbReference type="ARBA" id="ARBA00023015"/>
    </source>
</evidence>
<dbReference type="SMART" id="SM00529">
    <property type="entry name" value="HTH_DTXR"/>
    <property type="match status" value="1"/>
</dbReference>
<evidence type="ECO:0000256" key="1">
    <source>
        <dbReference type="ARBA" id="ARBA00004496"/>
    </source>
</evidence>
<keyword evidence="8" id="KW-0010">Activator</keyword>
<keyword evidence="4" id="KW-0963">Cytoplasm</keyword>
<keyword evidence="10" id="KW-0464">Manganese</keyword>
<dbReference type="InterPro" id="IPR036390">
    <property type="entry name" value="WH_DNA-bd_sf"/>
</dbReference>
<dbReference type="SUPFAM" id="SSF46785">
    <property type="entry name" value="Winged helix' DNA-binding domain"/>
    <property type="match status" value="1"/>
</dbReference>
<dbReference type="PROSITE" id="PS50944">
    <property type="entry name" value="HTH_DTXR"/>
    <property type="match status" value="1"/>
</dbReference>
<dbReference type="Pfam" id="PF04023">
    <property type="entry name" value="FeoA"/>
    <property type="match status" value="1"/>
</dbReference>
<evidence type="ECO:0000256" key="3">
    <source>
        <dbReference type="ARBA" id="ARBA00011738"/>
    </source>
</evidence>
<dbReference type="SUPFAM" id="SSF47979">
    <property type="entry name" value="Iron-dependent repressor protein, dimerization domain"/>
    <property type="match status" value="1"/>
</dbReference>
<dbReference type="PANTHER" id="PTHR33238:SF11">
    <property type="entry name" value="TRANSCRIPTIONAL REGULATOR MNTR"/>
    <property type="match status" value="1"/>
</dbReference>
<evidence type="ECO:0000256" key="5">
    <source>
        <dbReference type="ARBA" id="ARBA00022491"/>
    </source>
</evidence>
<name>A0ABM8Z661_9LACO</name>
<comment type="caution">
    <text evidence="13">The sequence shown here is derived from an EMBL/GenBank/DDBJ whole genome shotgun (WGS) entry which is preliminary data.</text>
</comment>
<evidence type="ECO:0000256" key="4">
    <source>
        <dbReference type="ARBA" id="ARBA00022490"/>
    </source>
</evidence>
<dbReference type="Gene3D" id="2.30.30.90">
    <property type="match status" value="1"/>
</dbReference>
<dbReference type="InterPro" id="IPR036388">
    <property type="entry name" value="WH-like_DNA-bd_sf"/>
</dbReference>
<dbReference type="InterPro" id="IPR038157">
    <property type="entry name" value="FeoA_core_dom"/>
</dbReference>
<dbReference type="EMBL" id="CAKKNS010000003">
    <property type="protein sequence ID" value="CAH0416675.1"/>
    <property type="molecule type" value="Genomic_DNA"/>
</dbReference>
<dbReference type="PANTHER" id="PTHR33238">
    <property type="entry name" value="IRON (METAL) DEPENDENT REPRESSOR, DTXR FAMILY"/>
    <property type="match status" value="1"/>
</dbReference>
<keyword evidence="9" id="KW-0804">Transcription</keyword>
<evidence type="ECO:0000256" key="7">
    <source>
        <dbReference type="ARBA" id="ARBA00023125"/>
    </source>
</evidence>
<dbReference type="InterPro" id="IPR022687">
    <property type="entry name" value="HTH_DTXR"/>
</dbReference>
<keyword evidence="6" id="KW-0805">Transcription regulation</keyword>
<comment type="subunit">
    <text evidence="3">Homodimer.</text>
</comment>
<dbReference type="InterPro" id="IPR050536">
    <property type="entry name" value="DtxR_MntR_Metal-Reg"/>
</dbReference>
<dbReference type="Pfam" id="PF02742">
    <property type="entry name" value="Fe_dep_repr_C"/>
    <property type="match status" value="1"/>
</dbReference>
<dbReference type="InterPro" id="IPR007167">
    <property type="entry name" value="Fe-transptr_FeoA-like"/>
</dbReference>
<evidence type="ECO:0000256" key="11">
    <source>
        <dbReference type="ARBA" id="ARBA00032593"/>
    </source>
</evidence>